<sequence length="387" mass="40736">MSLSSLHAARRHVGAHSRTGLRTHLRAHLRTHLRTHLRAHWRHLATAALIATSGLVALAGCSASFPTPTPPAASATLINGGNDGLLIPLHVERADEDHARLGLPVQLDGKPVYVALDTGTQGVRILKSALPGSSYASAGGVTSLSFANGAQVVGATVTLPFSVAGMKPAPIAAQAVDTVRCLPSAKRCIAIDGYTGEFGWAFSGIIGVGADLPGDNCCTQPLRALPGNMGQRYLVHANVAKPYLVLSPSGALTQDYTMLPMAVSKNGAAQWPTGCVRVADKMTFCAPLVFATGNSGMIRIETDKTPNWTDDDEIGKVLKQGNYEAAIGIGSWAHRYDNAQVTIVKAEPDANRIVIGLMAMQNIDVLFDFTRGQLGLHAANARESFAP</sequence>
<accession>A0A1N7RIT9</accession>
<protein>
    <submittedName>
        <fullName evidence="1">Uncharacterized protein</fullName>
    </submittedName>
</protein>
<dbReference type="Proteomes" id="UP000187012">
    <property type="component" value="Unassembled WGS sequence"/>
</dbReference>
<proteinExistence type="predicted"/>
<organism evidence="1 2">
    <name type="scientific">Paraburkholderia ribeironis</name>
    <dbReference type="NCBI Taxonomy" id="1247936"/>
    <lineage>
        <taxon>Bacteria</taxon>
        <taxon>Pseudomonadati</taxon>
        <taxon>Pseudomonadota</taxon>
        <taxon>Betaproteobacteria</taxon>
        <taxon>Burkholderiales</taxon>
        <taxon>Burkholderiaceae</taxon>
        <taxon>Paraburkholderia</taxon>
    </lineage>
</organism>
<dbReference type="InterPro" id="IPR021109">
    <property type="entry name" value="Peptidase_aspartic_dom_sf"/>
</dbReference>
<gene>
    <name evidence="1" type="ORF">BN2475_30049</name>
</gene>
<reference evidence="1 2" key="1">
    <citation type="submission" date="2016-12" db="EMBL/GenBank/DDBJ databases">
        <authorList>
            <person name="Song W.-J."/>
            <person name="Kurnit D.M."/>
        </authorList>
    </citation>
    <scope>NUCLEOTIDE SEQUENCE [LARGE SCALE GENOMIC DNA]</scope>
    <source>
        <strain evidence="1 2">STM7296</strain>
    </source>
</reference>
<dbReference type="OrthoDB" id="9061054at2"/>
<name>A0A1N7RIT9_9BURK</name>
<dbReference type="EMBL" id="CYGX02000003">
    <property type="protein sequence ID" value="SIT35021.1"/>
    <property type="molecule type" value="Genomic_DNA"/>
</dbReference>
<evidence type="ECO:0000313" key="2">
    <source>
        <dbReference type="Proteomes" id="UP000187012"/>
    </source>
</evidence>
<dbReference type="AlphaFoldDB" id="A0A1N7RIT9"/>
<evidence type="ECO:0000313" key="1">
    <source>
        <dbReference type="EMBL" id="SIT35021.1"/>
    </source>
</evidence>
<keyword evidence="2" id="KW-1185">Reference proteome</keyword>
<dbReference type="SUPFAM" id="SSF50630">
    <property type="entry name" value="Acid proteases"/>
    <property type="match status" value="1"/>
</dbReference>